<evidence type="ECO:0000313" key="1">
    <source>
        <dbReference type="EMBL" id="TYK65447.1"/>
    </source>
</evidence>
<dbReference type="Proteomes" id="UP000815846">
    <property type="component" value="Unassembled WGS sequence"/>
</dbReference>
<reference evidence="1 2" key="1">
    <citation type="submission" date="2019-08" db="EMBL/GenBank/DDBJ databases">
        <title>Microbe sample from Colwellia echini.</title>
        <authorList>
            <person name="Christiansen L."/>
            <person name="Pathiraja D."/>
            <person name="Schultz-Johansen M."/>
            <person name="Choi I.-G."/>
            <person name="Stougaard P."/>
        </authorList>
    </citation>
    <scope>NUCLEOTIDE SEQUENCE [LARGE SCALE GENOMIC DNA]</scope>
    <source>
        <strain evidence="1 2">A3</strain>
    </source>
</reference>
<accession>A0ABY3MW58</accession>
<gene>
    <name evidence="1" type="ORF">CWS31_010145</name>
</gene>
<sequence>MINIRNNNLIFNTIVMSEKSRFLIRNVISLSLFLLFLMTLNACSTNNNPNELTEVNVIAQGQSIATRPEMVDSCKGFFVSAEKLKSFYHYSSSTNEESISAKAKSLPCFVSGEAYIGDQKYQWILRSGGIGEFYNEHNTVTKICGIACCKNVPGVC</sequence>
<evidence type="ECO:0000313" key="2">
    <source>
        <dbReference type="Proteomes" id="UP000815846"/>
    </source>
</evidence>
<organism evidence="1 2">
    <name type="scientific">Colwellia echini</name>
    <dbReference type="NCBI Taxonomy" id="1982103"/>
    <lineage>
        <taxon>Bacteria</taxon>
        <taxon>Pseudomonadati</taxon>
        <taxon>Pseudomonadota</taxon>
        <taxon>Gammaproteobacteria</taxon>
        <taxon>Alteromonadales</taxon>
        <taxon>Colwelliaceae</taxon>
        <taxon>Colwellia</taxon>
    </lineage>
</organism>
<proteinExistence type="predicted"/>
<comment type="caution">
    <text evidence="1">The sequence shown here is derived from an EMBL/GenBank/DDBJ whole genome shotgun (WGS) entry which is preliminary data.</text>
</comment>
<keyword evidence="2" id="KW-1185">Reference proteome</keyword>
<protein>
    <submittedName>
        <fullName evidence="1">Uncharacterized protein</fullName>
    </submittedName>
</protein>
<name>A0ABY3MW58_9GAMM</name>
<dbReference type="EMBL" id="PJAI02000010">
    <property type="protein sequence ID" value="TYK65447.1"/>
    <property type="molecule type" value="Genomic_DNA"/>
</dbReference>
<dbReference type="RefSeq" id="WP_101344967.1">
    <property type="nucleotide sequence ID" value="NZ_PJAI02000010.1"/>
</dbReference>